<dbReference type="AlphaFoldDB" id="A0A813FLB2"/>
<dbReference type="EMBL" id="CAJNNV010025538">
    <property type="protein sequence ID" value="CAE8614960.1"/>
    <property type="molecule type" value="Genomic_DNA"/>
</dbReference>
<evidence type="ECO:0000313" key="3">
    <source>
        <dbReference type="Proteomes" id="UP000654075"/>
    </source>
</evidence>
<reference evidence="1" key="1">
    <citation type="submission" date="2021-02" db="EMBL/GenBank/DDBJ databases">
        <authorList>
            <person name="Dougan E. K."/>
            <person name="Rhodes N."/>
            <person name="Thang M."/>
            <person name="Chan C."/>
        </authorList>
    </citation>
    <scope>NUCLEOTIDE SEQUENCE</scope>
</reference>
<name>A0A813FLB2_POLGL</name>
<keyword evidence="3" id="KW-1185">Reference proteome</keyword>
<dbReference type="Proteomes" id="UP000654075">
    <property type="component" value="Unassembled WGS sequence"/>
</dbReference>
<accession>A0A813FLB2</accession>
<dbReference type="EMBL" id="CAJNNW010034671">
    <property type="protein sequence ID" value="CAE8723502.1"/>
    <property type="molecule type" value="Genomic_DNA"/>
</dbReference>
<dbReference type="Proteomes" id="UP000626109">
    <property type="component" value="Unassembled WGS sequence"/>
</dbReference>
<evidence type="ECO:0000313" key="2">
    <source>
        <dbReference type="EMBL" id="CAE8723502.1"/>
    </source>
</evidence>
<organism evidence="1 3">
    <name type="scientific">Polarella glacialis</name>
    <name type="common">Dinoflagellate</name>
    <dbReference type="NCBI Taxonomy" id="89957"/>
    <lineage>
        <taxon>Eukaryota</taxon>
        <taxon>Sar</taxon>
        <taxon>Alveolata</taxon>
        <taxon>Dinophyceae</taxon>
        <taxon>Suessiales</taxon>
        <taxon>Suessiaceae</taxon>
        <taxon>Polarella</taxon>
    </lineage>
</organism>
<protein>
    <submittedName>
        <fullName evidence="1">Uncharacterized protein</fullName>
    </submittedName>
</protein>
<dbReference type="OrthoDB" id="448578at2759"/>
<sequence>MANARLVVRFGGRLLEAPAFFPGLEERTAGQLQVAVLLMAAGFTDKAGTAVPDSDALARLPAGCVPEGSCELRLWCQMAPLAPEAPLPSAARGKSLILDLKRRGKAQCQSRALGGEPCSHCLQLASLHELTERWLLQRKAAAFAASAAAKAADLPLVVHIRAGRFGEVLGQGGSRSSTSNKSNSPTISIILAGNASPSKTAIKGEHIGQEGPVSGSAGAAIAAFALRTEASRRWLRCAACRFSLQCQEHLEALQEELLPAAVPAGTCRLQLWDGLVRLSAEEALKPLADAYRPRSLLLIAKADPLSPPCPGPASCARCAQVADLEPGVAAMRRRRHFWKNKRPAFALRVLATNCSSSEVCGTCTEAPMLTFLRRDCPEEAFRLIVSLL</sequence>
<proteinExistence type="predicted"/>
<gene>
    <name evidence="1" type="ORF">PGLA1383_LOCUS32684</name>
    <name evidence="2" type="ORF">PGLA2088_LOCUS43183</name>
</gene>
<comment type="caution">
    <text evidence="1">The sequence shown here is derived from an EMBL/GenBank/DDBJ whole genome shotgun (WGS) entry which is preliminary data.</text>
</comment>
<evidence type="ECO:0000313" key="1">
    <source>
        <dbReference type="EMBL" id="CAE8614960.1"/>
    </source>
</evidence>